<organism evidence="1 2">
    <name type="scientific">Caerostris extrusa</name>
    <name type="common">Bark spider</name>
    <name type="synonym">Caerostris bankana</name>
    <dbReference type="NCBI Taxonomy" id="172846"/>
    <lineage>
        <taxon>Eukaryota</taxon>
        <taxon>Metazoa</taxon>
        <taxon>Ecdysozoa</taxon>
        <taxon>Arthropoda</taxon>
        <taxon>Chelicerata</taxon>
        <taxon>Arachnida</taxon>
        <taxon>Araneae</taxon>
        <taxon>Araneomorphae</taxon>
        <taxon>Entelegynae</taxon>
        <taxon>Araneoidea</taxon>
        <taxon>Araneidae</taxon>
        <taxon>Caerostris</taxon>
    </lineage>
</organism>
<protein>
    <submittedName>
        <fullName evidence="1">Uncharacterized protein</fullName>
    </submittedName>
</protein>
<dbReference type="EMBL" id="BPLR01006731">
    <property type="protein sequence ID" value="GIY12036.1"/>
    <property type="molecule type" value="Genomic_DNA"/>
</dbReference>
<dbReference type="AlphaFoldDB" id="A0AAV4QUN5"/>
<name>A0AAV4QUN5_CAEEX</name>
<gene>
    <name evidence="1" type="ORF">CEXT_275871</name>
</gene>
<reference evidence="1 2" key="1">
    <citation type="submission" date="2021-06" db="EMBL/GenBank/DDBJ databases">
        <title>Caerostris extrusa draft genome.</title>
        <authorList>
            <person name="Kono N."/>
            <person name="Arakawa K."/>
        </authorList>
    </citation>
    <scope>NUCLEOTIDE SEQUENCE [LARGE SCALE GENOMIC DNA]</scope>
</reference>
<evidence type="ECO:0000313" key="2">
    <source>
        <dbReference type="Proteomes" id="UP001054945"/>
    </source>
</evidence>
<sequence length="105" mass="11995">MAEKLYFPVNVGLSKGLLKIPQGGTHAFRNIDIIGVAYFQAWLHAIKIKPILRKLLIETSKQMLVLGFPCFSYKNTFAKRTKNFFIHHDIEKQDLSVQSSRGSNM</sequence>
<comment type="caution">
    <text evidence="1">The sequence shown here is derived from an EMBL/GenBank/DDBJ whole genome shotgun (WGS) entry which is preliminary data.</text>
</comment>
<proteinExistence type="predicted"/>
<keyword evidence="2" id="KW-1185">Reference proteome</keyword>
<evidence type="ECO:0000313" key="1">
    <source>
        <dbReference type="EMBL" id="GIY12036.1"/>
    </source>
</evidence>
<accession>A0AAV4QUN5</accession>
<dbReference type="Proteomes" id="UP001054945">
    <property type="component" value="Unassembled WGS sequence"/>
</dbReference>